<sequence>MQGATHRWNRIAAVLAACGLIASMGACGQNKQSAEPVEPPAEPAGPITVVASVNQWGSLAAQIGGDDVAVTSIVDTTAVDAHDFEPQPADMAALQDAQVVVSNGAGYDAWATKSMGPQTASVSAAETVGASEGDNPHLWFSKDARNGMATELADAFSRILPDKKDDFQKRLDQWQEREQQLEDSMDAFRQAHPDATYAATESVAYYLLSDLGFEDLTPEGYAQASANESEPAPADLQQFQELIESQGVDLLVNNVQQGGDAANMITGTAGRANIPVFDVSEQMPEEFDDPTDWIASLVETISGLLPADAPSDADDADEADSTADDAAGEGTGSADGQDTAGDTSAPSNEGQQDPGR</sequence>
<name>A0A087AQL1_9BIFI</name>
<dbReference type="SUPFAM" id="SSF53807">
    <property type="entry name" value="Helical backbone' metal receptor"/>
    <property type="match status" value="1"/>
</dbReference>
<evidence type="ECO:0000256" key="3">
    <source>
        <dbReference type="ARBA" id="ARBA00022723"/>
    </source>
</evidence>
<evidence type="ECO:0000256" key="1">
    <source>
        <dbReference type="ARBA" id="ARBA00004196"/>
    </source>
</evidence>
<dbReference type="Gene3D" id="3.40.50.1980">
    <property type="entry name" value="Nitrogenase molybdenum iron protein domain"/>
    <property type="match status" value="2"/>
</dbReference>
<evidence type="ECO:0000256" key="7">
    <source>
        <dbReference type="SAM" id="SignalP"/>
    </source>
</evidence>
<feature type="signal peptide" evidence="7">
    <location>
        <begin position="1"/>
        <end position="28"/>
    </location>
</feature>
<comment type="subcellular location">
    <subcellularLocation>
        <location evidence="1">Cell envelope</location>
    </subcellularLocation>
</comment>
<keyword evidence="9" id="KW-1185">Reference proteome</keyword>
<feature type="chain" id="PRO_5039101930" evidence="7">
    <location>
        <begin position="29"/>
        <end position="356"/>
    </location>
</feature>
<organism evidence="8 9">
    <name type="scientific">Bifidobacterium pullorum subsp. gallinarum</name>
    <dbReference type="NCBI Taxonomy" id="78344"/>
    <lineage>
        <taxon>Bacteria</taxon>
        <taxon>Bacillati</taxon>
        <taxon>Actinomycetota</taxon>
        <taxon>Actinomycetes</taxon>
        <taxon>Bifidobacteriales</taxon>
        <taxon>Bifidobacteriaceae</taxon>
        <taxon>Bifidobacterium</taxon>
    </lineage>
</organism>
<dbReference type="Pfam" id="PF01297">
    <property type="entry name" value="ZnuA"/>
    <property type="match status" value="1"/>
</dbReference>
<feature type="region of interest" description="Disordered" evidence="6">
    <location>
        <begin position="305"/>
        <end position="356"/>
    </location>
</feature>
<dbReference type="Proteomes" id="UP000029046">
    <property type="component" value="Unassembled WGS sequence"/>
</dbReference>
<evidence type="ECO:0000313" key="8">
    <source>
        <dbReference type="EMBL" id="KFI61061.1"/>
    </source>
</evidence>
<accession>A0A087AQL1</accession>
<evidence type="ECO:0000256" key="5">
    <source>
        <dbReference type="SAM" id="Coils"/>
    </source>
</evidence>
<feature type="compositionally biased region" description="Polar residues" evidence="6">
    <location>
        <begin position="340"/>
        <end position="356"/>
    </location>
</feature>
<dbReference type="PANTHER" id="PTHR42953:SF1">
    <property type="entry name" value="METAL-BINDING PROTEIN HI_0362-RELATED"/>
    <property type="match status" value="1"/>
</dbReference>
<dbReference type="GO" id="GO:0030001">
    <property type="term" value="P:metal ion transport"/>
    <property type="evidence" value="ECO:0007669"/>
    <property type="project" value="InterPro"/>
</dbReference>
<evidence type="ECO:0000256" key="2">
    <source>
        <dbReference type="ARBA" id="ARBA00022448"/>
    </source>
</evidence>
<dbReference type="GO" id="GO:0046872">
    <property type="term" value="F:metal ion binding"/>
    <property type="evidence" value="ECO:0007669"/>
    <property type="project" value="UniProtKB-KW"/>
</dbReference>
<protein>
    <submittedName>
        <fullName evidence="8">Metals ABC transporter, substrate-binding protein</fullName>
    </submittedName>
</protein>
<dbReference type="EMBL" id="JGYX01000002">
    <property type="protein sequence ID" value="KFI61061.1"/>
    <property type="molecule type" value="Genomic_DNA"/>
</dbReference>
<gene>
    <name evidence="8" type="ORF">BIGA_0489</name>
</gene>
<keyword evidence="3" id="KW-0479">Metal-binding</keyword>
<feature type="coiled-coil region" evidence="5">
    <location>
        <begin position="164"/>
        <end position="191"/>
    </location>
</feature>
<dbReference type="OrthoDB" id="5296019at2"/>
<dbReference type="AlphaFoldDB" id="A0A087AQL1"/>
<reference evidence="8 9" key="1">
    <citation type="submission" date="2014-03" db="EMBL/GenBank/DDBJ databases">
        <title>Genomics of Bifidobacteria.</title>
        <authorList>
            <person name="Ventura M."/>
            <person name="Milani C."/>
            <person name="Lugli G.A."/>
        </authorList>
    </citation>
    <scope>NUCLEOTIDE SEQUENCE [LARGE SCALE GENOMIC DNA]</scope>
    <source>
        <strain evidence="8 9">LMG 11586</strain>
    </source>
</reference>
<keyword evidence="5" id="KW-0175">Coiled coil</keyword>
<evidence type="ECO:0000313" key="9">
    <source>
        <dbReference type="Proteomes" id="UP000029046"/>
    </source>
</evidence>
<proteinExistence type="predicted"/>
<evidence type="ECO:0000256" key="6">
    <source>
        <dbReference type="SAM" id="MobiDB-lite"/>
    </source>
</evidence>
<dbReference type="eggNOG" id="COG0803">
    <property type="taxonomic scope" value="Bacteria"/>
</dbReference>
<comment type="caution">
    <text evidence="8">The sequence shown here is derived from an EMBL/GenBank/DDBJ whole genome shotgun (WGS) entry which is preliminary data.</text>
</comment>
<dbReference type="InterPro" id="IPR050492">
    <property type="entry name" value="Bact_metal-bind_prot9"/>
</dbReference>
<dbReference type="GO" id="GO:0030313">
    <property type="term" value="C:cell envelope"/>
    <property type="evidence" value="ECO:0007669"/>
    <property type="project" value="UniProtKB-SubCell"/>
</dbReference>
<evidence type="ECO:0000256" key="4">
    <source>
        <dbReference type="ARBA" id="ARBA00022729"/>
    </source>
</evidence>
<dbReference type="InterPro" id="IPR006127">
    <property type="entry name" value="ZnuA-like"/>
</dbReference>
<dbReference type="PANTHER" id="PTHR42953">
    <property type="entry name" value="HIGH-AFFINITY ZINC UPTAKE SYSTEM PROTEIN ZNUA-RELATED"/>
    <property type="match status" value="1"/>
</dbReference>
<dbReference type="RefSeq" id="WP_033506192.1">
    <property type="nucleotide sequence ID" value="NZ_JGYX01000002.1"/>
</dbReference>
<keyword evidence="4 7" id="KW-0732">Signal</keyword>
<feature type="compositionally biased region" description="Acidic residues" evidence="6">
    <location>
        <begin position="311"/>
        <end position="327"/>
    </location>
</feature>
<dbReference type="PROSITE" id="PS51257">
    <property type="entry name" value="PROKAR_LIPOPROTEIN"/>
    <property type="match status" value="1"/>
</dbReference>
<keyword evidence="2" id="KW-0813">Transport</keyword>